<organism evidence="5">
    <name type="scientific">metagenome</name>
    <dbReference type="NCBI Taxonomy" id="256318"/>
    <lineage>
        <taxon>unclassified sequences</taxon>
        <taxon>metagenomes</taxon>
    </lineage>
</organism>
<keyword evidence="2" id="KW-0012">Acyltransferase</keyword>
<dbReference type="SMART" id="SM00347">
    <property type="entry name" value="HTH_MARR"/>
    <property type="match status" value="1"/>
</dbReference>
<reference evidence="5" key="1">
    <citation type="submission" date="2015-08" db="EMBL/GenBank/DDBJ databases">
        <authorList>
            <person name="Babu N.S."/>
            <person name="Beckwith C.J."/>
            <person name="Beseler K.G."/>
            <person name="Brison A."/>
            <person name="Carone J.V."/>
            <person name="Caskin T.P."/>
            <person name="Diamond M."/>
            <person name="Durham M.E."/>
            <person name="Foxe J.M."/>
            <person name="Go M."/>
            <person name="Henderson B.A."/>
            <person name="Jones I.B."/>
            <person name="McGettigan J.A."/>
            <person name="Micheletti S.J."/>
            <person name="Nasrallah M.E."/>
            <person name="Ortiz D."/>
            <person name="Piller C.R."/>
            <person name="Privatt S.R."/>
            <person name="Schneider S.L."/>
            <person name="Sharp S."/>
            <person name="Smith T.C."/>
            <person name="Stanton J.D."/>
            <person name="Ullery H.E."/>
            <person name="Wilson R.J."/>
            <person name="Serrano M.G."/>
            <person name="Buck G."/>
            <person name="Lee V."/>
            <person name="Wang Y."/>
            <person name="Carvalho R."/>
            <person name="Voegtly L."/>
            <person name="Shi R."/>
            <person name="Duckworth R."/>
            <person name="Johnson A."/>
            <person name="Loviza R."/>
            <person name="Walstead R."/>
            <person name="Shah Z."/>
            <person name="Kiflezghi M."/>
            <person name="Wade K."/>
            <person name="Ball S.L."/>
            <person name="Bradley K.W."/>
            <person name="Asai D.J."/>
            <person name="Bowman C.A."/>
            <person name="Russell D.A."/>
            <person name="Pope W.H."/>
            <person name="Jacobs-Sera D."/>
            <person name="Hendrix R.W."/>
            <person name="Hatfull G.F."/>
        </authorList>
    </citation>
    <scope>NUCLEOTIDE SEQUENCE</scope>
</reference>
<dbReference type="Pfam" id="PF12802">
    <property type="entry name" value="MarR_2"/>
    <property type="match status" value="1"/>
</dbReference>
<dbReference type="InterPro" id="IPR000182">
    <property type="entry name" value="GNAT_dom"/>
</dbReference>
<dbReference type="PROSITE" id="PS50995">
    <property type="entry name" value="HTH_MARR_2"/>
    <property type="match status" value="1"/>
</dbReference>
<dbReference type="InterPro" id="IPR036390">
    <property type="entry name" value="WH_DNA-bd_sf"/>
</dbReference>
<evidence type="ECO:0000256" key="1">
    <source>
        <dbReference type="ARBA" id="ARBA00022679"/>
    </source>
</evidence>
<keyword evidence="1 5" id="KW-0808">Transferase</keyword>
<dbReference type="PANTHER" id="PTHR43877">
    <property type="entry name" value="AMINOALKYLPHOSPHONATE N-ACETYLTRANSFERASE-RELATED-RELATED"/>
    <property type="match status" value="1"/>
</dbReference>
<dbReference type="SUPFAM" id="SSF46785">
    <property type="entry name" value="Winged helix' DNA-binding domain"/>
    <property type="match status" value="1"/>
</dbReference>
<dbReference type="PANTHER" id="PTHR43877:SF2">
    <property type="entry name" value="AMINOALKYLPHOSPHONATE N-ACETYLTRANSFERASE-RELATED"/>
    <property type="match status" value="1"/>
</dbReference>
<dbReference type="InterPro" id="IPR000835">
    <property type="entry name" value="HTH_MarR-typ"/>
</dbReference>
<evidence type="ECO:0000313" key="5">
    <source>
        <dbReference type="EMBL" id="CUR59911.1"/>
    </source>
</evidence>
<dbReference type="PROSITE" id="PS51186">
    <property type="entry name" value="GNAT"/>
    <property type="match status" value="1"/>
</dbReference>
<dbReference type="Pfam" id="PF00583">
    <property type="entry name" value="Acetyltransf_1"/>
    <property type="match status" value="1"/>
</dbReference>
<dbReference type="GO" id="GO:0003700">
    <property type="term" value="F:DNA-binding transcription factor activity"/>
    <property type="evidence" value="ECO:0007669"/>
    <property type="project" value="InterPro"/>
</dbReference>
<gene>
    <name evidence="5" type="ORF">NOCA2690027</name>
</gene>
<accession>A0A2P2CD85</accession>
<dbReference type="AlphaFoldDB" id="A0A2P2CD85"/>
<dbReference type="InterPro" id="IPR050832">
    <property type="entry name" value="Bact_Acetyltransf"/>
</dbReference>
<proteinExistence type="predicted"/>
<dbReference type="Gene3D" id="1.10.10.10">
    <property type="entry name" value="Winged helix-like DNA-binding domain superfamily/Winged helix DNA-binding domain"/>
    <property type="match status" value="1"/>
</dbReference>
<dbReference type="InterPro" id="IPR036388">
    <property type="entry name" value="WH-like_DNA-bd_sf"/>
</dbReference>
<dbReference type="SUPFAM" id="SSF55729">
    <property type="entry name" value="Acyl-CoA N-acyltransferases (Nat)"/>
    <property type="match status" value="1"/>
</dbReference>
<dbReference type="InterPro" id="IPR016181">
    <property type="entry name" value="Acyl_CoA_acyltransferase"/>
</dbReference>
<protein>
    <submittedName>
        <fullName evidence="5">GCN5-related N-acetyltransferase</fullName>
    </submittedName>
</protein>
<evidence type="ECO:0000259" key="4">
    <source>
        <dbReference type="PROSITE" id="PS51186"/>
    </source>
</evidence>
<dbReference type="EMBL" id="CZKA01000066">
    <property type="protein sequence ID" value="CUR59911.1"/>
    <property type="molecule type" value="Genomic_DNA"/>
</dbReference>
<dbReference type="GO" id="GO:0016747">
    <property type="term" value="F:acyltransferase activity, transferring groups other than amino-acyl groups"/>
    <property type="evidence" value="ECO:0007669"/>
    <property type="project" value="InterPro"/>
</dbReference>
<feature type="domain" description="N-acetyltransferase" evidence="4">
    <location>
        <begin position="145"/>
        <end position="284"/>
    </location>
</feature>
<sequence>MTDLVATLRQFNRTWSQRVGVLDDSFLGSGRALGPSRVLFEIGYAGATVLQLRDRLGLDSGYLSRLLRQLEAEALVELVTDPDDRRRRLARLTESGRVAWQELEARSDDLARRLVDPLTRRQRDELGAALRTAERITRAATVELAVISPTSSQARAALRSYFDELDRVFTDGFDPGVSPARPHPRTTFVAAVSDGEPVACGVLLPLADGFAEIKRMWVHGEWRGLGLGGRMLRRLEEEARSQGYRGVRLDTNGALETAISMYAAAGYRQIERYNDNPYAERFFEKVFQPGI</sequence>
<dbReference type="Gene3D" id="3.40.630.30">
    <property type="match status" value="1"/>
</dbReference>
<dbReference type="CDD" id="cd04301">
    <property type="entry name" value="NAT_SF"/>
    <property type="match status" value="1"/>
</dbReference>
<evidence type="ECO:0000256" key="2">
    <source>
        <dbReference type="ARBA" id="ARBA00023315"/>
    </source>
</evidence>
<feature type="domain" description="HTH marR-type" evidence="3">
    <location>
        <begin position="1"/>
        <end position="138"/>
    </location>
</feature>
<name>A0A2P2CD85_9ZZZZ</name>
<evidence type="ECO:0000259" key="3">
    <source>
        <dbReference type="PROSITE" id="PS50995"/>
    </source>
</evidence>